<dbReference type="EMBL" id="HE573027">
    <property type="protein sequence ID" value="CCC52920.1"/>
    <property type="molecule type" value="Genomic_DNA"/>
</dbReference>
<accession>G0UAT3</accession>
<feature type="compositionally biased region" description="Gly residues" evidence="1">
    <location>
        <begin position="14"/>
        <end position="25"/>
    </location>
</feature>
<feature type="region of interest" description="Disordered" evidence="1">
    <location>
        <begin position="241"/>
        <end position="275"/>
    </location>
</feature>
<feature type="region of interest" description="Disordered" evidence="1">
    <location>
        <begin position="1"/>
        <end position="50"/>
    </location>
</feature>
<gene>
    <name evidence="2" type="ORF">TVY486_1104040</name>
</gene>
<evidence type="ECO:0000256" key="1">
    <source>
        <dbReference type="SAM" id="MobiDB-lite"/>
    </source>
</evidence>
<dbReference type="VEuPathDB" id="TriTrypDB:TvY486_1104040"/>
<name>G0UAT3_TRYVY</name>
<reference evidence="2" key="1">
    <citation type="journal article" date="2012" name="Proc. Natl. Acad. Sci. U.S.A.">
        <title>Antigenic diversity is generated by distinct evolutionary mechanisms in African trypanosome species.</title>
        <authorList>
            <person name="Jackson A.P."/>
            <person name="Berry A."/>
            <person name="Aslett M."/>
            <person name="Allison H.C."/>
            <person name="Burton P."/>
            <person name="Vavrova-Anderson J."/>
            <person name="Brown R."/>
            <person name="Browne H."/>
            <person name="Corton N."/>
            <person name="Hauser H."/>
            <person name="Gamble J."/>
            <person name="Gilderthorp R."/>
            <person name="Marcello L."/>
            <person name="McQuillan J."/>
            <person name="Otto T.D."/>
            <person name="Quail M.A."/>
            <person name="Sanders M.J."/>
            <person name="van Tonder A."/>
            <person name="Ginger M.L."/>
            <person name="Field M.C."/>
            <person name="Barry J.D."/>
            <person name="Hertz-Fowler C."/>
            <person name="Berriman M."/>
        </authorList>
    </citation>
    <scope>NUCLEOTIDE SEQUENCE</scope>
    <source>
        <strain evidence="2">Y486</strain>
    </source>
</reference>
<feature type="region of interest" description="Disordered" evidence="1">
    <location>
        <begin position="158"/>
        <end position="178"/>
    </location>
</feature>
<organism evidence="2">
    <name type="scientific">Trypanosoma vivax (strain Y486)</name>
    <dbReference type="NCBI Taxonomy" id="1055687"/>
    <lineage>
        <taxon>Eukaryota</taxon>
        <taxon>Discoba</taxon>
        <taxon>Euglenozoa</taxon>
        <taxon>Kinetoplastea</taxon>
        <taxon>Metakinetoplastina</taxon>
        <taxon>Trypanosomatida</taxon>
        <taxon>Trypanosomatidae</taxon>
        <taxon>Trypanosoma</taxon>
        <taxon>Duttonella</taxon>
    </lineage>
</organism>
<protein>
    <submittedName>
        <fullName evidence="2">Uncharacterized protein</fullName>
    </submittedName>
</protein>
<dbReference type="AlphaFoldDB" id="G0UAT3"/>
<sequence>MVGHRGTEKAGTAGVKGMGGTGGATAGKDRAKHGKGKKAIKDATSVPENEEGDGRYVVVVTNVENDFAKVHQSAVLRFCRLDENHRRGFRASFIKQTEAPDKGAESGAAIEQSRRQCRFTVTPRSETRSVEVAVYGTPDGDVSSVFLPLRQLAHKEGGRRLATAGKEEDEPSKDGDGAFLECLEQSKGSGTFFDSLEDMVATLQNRPYFTHPPKIFLNIPDKKNGEVLRTVNTHRQSYLNDTKAPQKRKRDAACKGDEANASAKVERSSEHGVEPDDAEHLLAQEVKQSTVRQAEMATAVAATSARMCAKDLQSQMGDIPGFVACWRLYQQHFRVLFTSKDALFRAKLLLDQFEVDARVRVSITLSDNATKEFDNYVAAQEGAI</sequence>
<evidence type="ECO:0000313" key="2">
    <source>
        <dbReference type="EMBL" id="CCC52920.1"/>
    </source>
</evidence>
<feature type="compositionally biased region" description="Basic and acidic residues" evidence="1">
    <location>
        <begin position="251"/>
        <end position="275"/>
    </location>
</feature>
<proteinExistence type="predicted"/>
<dbReference type="OMA" id="RCRTETR"/>